<dbReference type="STRING" id="985895.E5A3K2"/>
<dbReference type="EMBL" id="FP929133">
    <property type="protein sequence ID" value="CBX98215.1"/>
    <property type="molecule type" value="Genomic_DNA"/>
</dbReference>
<sequence length="355" mass="37358">MPPSTIHILGLGNLGKLLAHSLRKHHPQLPITLLFHRASLVDEWKRAGQGIEIVRAGVCERQSGFGYEEIGAGGVGGGGRIEQLIVATKTHATVRALGGVRERVGGGCTVLFLQNGMGTIDEVNTQIFPDKTTRPNYLAGIFNHGVYATSTFSSVHAGIADAVIGPVVSSPSLPSSTGKPVPDTSTPSTLAHLISSCPNLSTTLIPASALLPAQLQKLTINAVINPLTLLFSCKNGKLFSETEIIPLIDRLVAEISNIILAILADQAAPPTPTTTTPSHLRTLVYAVGAKTAENTSSMRQDRLAGRVTEIDYINGYLVGQARRLGVPSPLNERIVGLVKEGGQVGVREIGGVFGV</sequence>
<dbReference type="HOGENOM" id="CLU_031468_10_3_1"/>
<dbReference type="Gene3D" id="3.40.50.720">
    <property type="entry name" value="NAD(P)-binding Rossmann-like Domain"/>
    <property type="match status" value="1"/>
</dbReference>
<keyword evidence="3" id="KW-0521">NADP</keyword>
<dbReference type="SUPFAM" id="SSF48179">
    <property type="entry name" value="6-phosphogluconate dehydrogenase C-terminal domain-like"/>
    <property type="match status" value="1"/>
</dbReference>
<dbReference type="Pfam" id="PF08546">
    <property type="entry name" value="ApbA_C"/>
    <property type="match status" value="1"/>
</dbReference>
<dbReference type="InterPro" id="IPR013328">
    <property type="entry name" value="6PGD_dom2"/>
</dbReference>
<dbReference type="OrthoDB" id="73846at2759"/>
<evidence type="ECO:0000313" key="9">
    <source>
        <dbReference type="Proteomes" id="UP000002668"/>
    </source>
</evidence>
<dbReference type="eggNOG" id="ENOG502QPT5">
    <property type="taxonomic scope" value="Eukaryota"/>
</dbReference>
<feature type="domain" description="Ketopantoate reductase C-terminal" evidence="7">
    <location>
        <begin position="211"/>
        <end position="340"/>
    </location>
</feature>
<evidence type="ECO:0000259" key="6">
    <source>
        <dbReference type="Pfam" id="PF02558"/>
    </source>
</evidence>
<dbReference type="PANTHER" id="PTHR43765">
    <property type="entry name" value="2-DEHYDROPANTOATE 2-REDUCTASE-RELATED"/>
    <property type="match status" value="1"/>
</dbReference>
<dbReference type="VEuPathDB" id="FungiDB:LEMA_P096240.1"/>
<dbReference type="InterPro" id="IPR036291">
    <property type="entry name" value="NAD(P)-bd_dom_sf"/>
</dbReference>
<evidence type="ECO:0000313" key="8">
    <source>
        <dbReference type="EMBL" id="CBX98215.1"/>
    </source>
</evidence>
<keyword evidence="4" id="KW-0560">Oxidoreductase</keyword>
<dbReference type="GO" id="GO:0008677">
    <property type="term" value="F:2-dehydropantoate 2-reductase activity"/>
    <property type="evidence" value="ECO:0007669"/>
    <property type="project" value="UniProtKB-EC"/>
</dbReference>
<dbReference type="InterPro" id="IPR008927">
    <property type="entry name" value="6-PGluconate_DH-like_C_sf"/>
</dbReference>
<dbReference type="OMA" id="RKEPFQV"/>
<dbReference type="SUPFAM" id="SSF51735">
    <property type="entry name" value="NAD(P)-binding Rossmann-fold domains"/>
    <property type="match status" value="1"/>
</dbReference>
<dbReference type="InterPro" id="IPR013332">
    <property type="entry name" value="KPR_N"/>
</dbReference>
<organism evidence="9">
    <name type="scientific">Leptosphaeria maculans (strain JN3 / isolate v23.1.3 / race Av1-4-5-6-7-8)</name>
    <name type="common">Blackleg fungus</name>
    <name type="synonym">Phoma lingam</name>
    <dbReference type="NCBI Taxonomy" id="985895"/>
    <lineage>
        <taxon>Eukaryota</taxon>
        <taxon>Fungi</taxon>
        <taxon>Dikarya</taxon>
        <taxon>Ascomycota</taxon>
        <taxon>Pezizomycotina</taxon>
        <taxon>Dothideomycetes</taxon>
        <taxon>Pleosporomycetidae</taxon>
        <taxon>Pleosporales</taxon>
        <taxon>Pleosporineae</taxon>
        <taxon>Leptosphaeriaceae</taxon>
        <taxon>Plenodomus</taxon>
        <taxon>Plenodomus lingam/Leptosphaeria maculans species complex</taxon>
    </lineage>
</organism>
<dbReference type="EC" id="1.1.1.169" evidence="2"/>
<feature type="domain" description="Ketopantoate reductase N-terminal" evidence="6">
    <location>
        <begin position="6"/>
        <end position="167"/>
    </location>
</feature>
<dbReference type="GO" id="GO:0005739">
    <property type="term" value="C:mitochondrion"/>
    <property type="evidence" value="ECO:0007669"/>
    <property type="project" value="TreeGrafter"/>
</dbReference>
<evidence type="ECO:0000256" key="2">
    <source>
        <dbReference type="ARBA" id="ARBA00013014"/>
    </source>
</evidence>
<dbReference type="Pfam" id="PF02558">
    <property type="entry name" value="ApbA"/>
    <property type="match status" value="1"/>
</dbReference>
<dbReference type="GO" id="GO:0050661">
    <property type="term" value="F:NADP binding"/>
    <property type="evidence" value="ECO:0007669"/>
    <property type="project" value="TreeGrafter"/>
</dbReference>
<accession>E5A3K2</accession>
<evidence type="ECO:0000256" key="4">
    <source>
        <dbReference type="ARBA" id="ARBA00023002"/>
    </source>
</evidence>
<evidence type="ECO:0000256" key="1">
    <source>
        <dbReference type="ARBA" id="ARBA00007870"/>
    </source>
</evidence>
<proteinExistence type="inferred from homology"/>
<dbReference type="GeneID" id="13285973"/>
<dbReference type="NCBIfam" id="TIGR00745">
    <property type="entry name" value="apbA_panE"/>
    <property type="match status" value="1"/>
</dbReference>
<dbReference type="GO" id="GO:0015940">
    <property type="term" value="P:pantothenate biosynthetic process"/>
    <property type="evidence" value="ECO:0007669"/>
    <property type="project" value="InterPro"/>
</dbReference>
<dbReference type="AlphaFoldDB" id="E5A3K2"/>
<dbReference type="FunCoup" id="E5A3K2">
    <property type="interactions" value="108"/>
</dbReference>
<dbReference type="Gene3D" id="1.10.1040.10">
    <property type="entry name" value="N-(1-d-carboxylethyl)-l-norvaline Dehydrogenase, domain 2"/>
    <property type="match status" value="1"/>
</dbReference>
<dbReference type="Proteomes" id="UP000002668">
    <property type="component" value="Genome"/>
</dbReference>
<evidence type="ECO:0000259" key="7">
    <source>
        <dbReference type="Pfam" id="PF08546"/>
    </source>
</evidence>
<protein>
    <recommendedName>
        <fullName evidence="2">2-dehydropantoate 2-reductase</fullName>
        <ecNumber evidence="2">1.1.1.169</ecNumber>
    </recommendedName>
    <alternativeName>
        <fullName evidence="5">Ketopantoate reductase</fullName>
    </alternativeName>
</protein>
<keyword evidence="9" id="KW-1185">Reference proteome</keyword>
<comment type="similarity">
    <text evidence="1">Belongs to the ketopantoate reductase family.</text>
</comment>
<dbReference type="InParanoid" id="E5A3K2"/>
<evidence type="ECO:0000256" key="3">
    <source>
        <dbReference type="ARBA" id="ARBA00022857"/>
    </source>
</evidence>
<reference evidence="9" key="1">
    <citation type="journal article" date="2011" name="Nat. Commun.">
        <title>Effector diversification within compartments of the Leptosphaeria maculans genome affected by Repeat-Induced Point mutations.</title>
        <authorList>
            <person name="Rouxel T."/>
            <person name="Grandaubert J."/>
            <person name="Hane J.K."/>
            <person name="Hoede C."/>
            <person name="van de Wouw A.P."/>
            <person name="Couloux A."/>
            <person name="Dominguez V."/>
            <person name="Anthouard V."/>
            <person name="Bally P."/>
            <person name="Bourras S."/>
            <person name="Cozijnsen A.J."/>
            <person name="Ciuffetti L.M."/>
            <person name="Degrave A."/>
            <person name="Dilmaghani A."/>
            <person name="Duret L."/>
            <person name="Fudal I."/>
            <person name="Goodwin S.B."/>
            <person name="Gout L."/>
            <person name="Glaser N."/>
            <person name="Linglin J."/>
            <person name="Kema G.H.J."/>
            <person name="Lapalu N."/>
            <person name="Lawrence C.B."/>
            <person name="May K."/>
            <person name="Meyer M."/>
            <person name="Ollivier B."/>
            <person name="Poulain J."/>
            <person name="Schoch C.L."/>
            <person name="Simon A."/>
            <person name="Spatafora J.W."/>
            <person name="Stachowiak A."/>
            <person name="Turgeon B.G."/>
            <person name="Tyler B.M."/>
            <person name="Vincent D."/>
            <person name="Weissenbach J."/>
            <person name="Amselem J."/>
            <person name="Quesneville H."/>
            <person name="Oliver R.P."/>
            <person name="Wincker P."/>
            <person name="Balesdent M.-H."/>
            <person name="Howlett B.J."/>
        </authorList>
    </citation>
    <scope>NUCLEOTIDE SEQUENCE [LARGE SCALE GENOMIC DNA]</scope>
    <source>
        <strain evidence="9">JN3 / isolate v23.1.3 / race Av1-4-5-6-7-8</strain>
    </source>
</reference>
<dbReference type="InterPro" id="IPR003710">
    <property type="entry name" value="ApbA"/>
</dbReference>
<dbReference type="InterPro" id="IPR013752">
    <property type="entry name" value="KPA_reductase"/>
</dbReference>
<dbReference type="PANTHER" id="PTHR43765:SF2">
    <property type="entry name" value="2-DEHYDROPANTOATE 2-REDUCTASE"/>
    <property type="match status" value="1"/>
</dbReference>
<evidence type="ECO:0000256" key="5">
    <source>
        <dbReference type="ARBA" id="ARBA00032024"/>
    </source>
</evidence>
<name>E5A3K2_LEPMJ</name>
<dbReference type="InterPro" id="IPR050838">
    <property type="entry name" value="Ketopantoate_reductase"/>
</dbReference>
<gene>
    <name evidence="8" type="ORF">LEMA_P096240.1</name>
</gene>